<evidence type="ECO:0000313" key="4">
    <source>
        <dbReference type="EMBL" id="NJC55207.1"/>
    </source>
</evidence>
<dbReference type="EMBL" id="JAATJN010000001">
    <property type="protein sequence ID" value="NJC55207.1"/>
    <property type="molecule type" value="Genomic_DNA"/>
</dbReference>
<dbReference type="AlphaFoldDB" id="A0A846S2X2"/>
<accession>A0A846S2X2</accession>
<organism evidence="4 5">
    <name type="scientific">Brevibacterium marinum</name>
    <dbReference type="NCBI Taxonomy" id="418643"/>
    <lineage>
        <taxon>Bacteria</taxon>
        <taxon>Bacillati</taxon>
        <taxon>Actinomycetota</taxon>
        <taxon>Actinomycetes</taxon>
        <taxon>Micrococcales</taxon>
        <taxon>Brevibacteriaceae</taxon>
        <taxon>Brevibacterium</taxon>
    </lineage>
</organism>
<evidence type="ECO:0000259" key="3">
    <source>
        <dbReference type="PROSITE" id="PS50977"/>
    </source>
</evidence>
<dbReference type="RefSeq" id="WP_209043828.1">
    <property type="nucleotide sequence ID" value="NZ_BAAAPQ010000026.1"/>
</dbReference>
<protein>
    <submittedName>
        <fullName evidence="4">AcrR family transcriptional regulator</fullName>
    </submittedName>
</protein>
<evidence type="ECO:0000256" key="2">
    <source>
        <dbReference type="PROSITE-ProRule" id="PRU00335"/>
    </source>
</evidence>
<dbReference type="Gene3D" id="1.10.357.10">
    <property type="entry name" value="Tetracycline Repressor, domain 2"/>
    <property type="match status" value="1"/>
</dbReference>
<sequence>MILDAARALFHEKGWTRTTVSDIAAHAMIGKGAVYLEFENKAAILDGLIRESSRRLIAQVRSRVLQADGIVDLAQVYRFSVAELLTDPLMRALYLGDTAVLGNHMADVANTRYRRRIDWLDEYVRHLQNAGVITDSIEPTAIVRMLSTFTIGLVHSPATMGECSPQELSDSVVLFADVTSRGLAPASTPDADAARQAQLLLLQRFDDQLSEVEDHN</sequence>
<feature type="domain" description="HTH tetR-type" evidence="3">
    <location>
        <begin position="1"/>
        <end position="56"/>
    </location>
</feature>
<dbReference type="Proteomes" id="UP000576792">
    <property type="component" value="Unassembled WGS sequence"/>
</dbReference>
<dbReference type="GO" id="GO:0006355">
    <property type="term" value="P:regulation of DNA-templated transcription"/>
    <property type="evidence" value="ECO:0007669"/>
    <property type="project" value="UniProtKB-ARBA"/>
</dbReference>
<keyword evidence="1 2" id="KW-0238">DNA-binding</keyword>
<keyword evidence="5" id="KW-1185">Reference proteome</keyword>
<reference evidence="4 5" key="1">
    <citation type="submission" date="2020-03" db="EMBL/GenBank/DDBJ databases">
        <title>Sequencing the genomes of 1000 actinobacteria strains.</title>
        <authorList>
            <person name="Klenk H.-P."/>
        </authorList>
    </citation>
    <scope>NUCLEOTIDE SEQUENCE [LARGE SCALE GENOMIC DNA]</scope>
    <source>
        <strain evidence="4 5">DSM 18964</strain>
    </source>
</reference>
<dbReference type="InterPro" id="IPR001647">
    <property type="entry name" value="HTH_TetR"/>
</dbReference>
<gene>
    <name evidence="4" type="ORF">BKA07_000242</name>
</gene>
<dbReference type="SUPFAM" id="SSF46689">
    <property type="entry name" value="Homeodomain-like"/>
    <property type="match status" value="1"/>
</dbReference>
<dbReference type="Pfam" id="PF00440">
    <property type="entry name" value="TetR_N"/>
    <property type="match status" value="1"/>
</dbReference>
<dbReference type="SUPFAM" id="SSF48498">
    <property type="entry name" value="Tetracyclin repressor-like, C-terminal domain"/>
    <property type="match status" value="1"/>
</dbReference>
<dbReference type="PANTHER" id="PTHR30055">
    <property type="entry name" value="HTH-TYPE TRANSCRIPTIONAL REGULATOR RUTR"/>
    <property type="match status" value="1"/>
</dbReference>
<feature type="DNA-binding region" description="H-T-H motif" evidence="2">
    <location>
        <begin position="19"/>
        <end position="38"/>
    </location>
</feature>
<dbReference type="InterPro" id="IPR050109">
    <property type="entry name" value="HTH-type_TetR-like_transc_reg"/>
</dbReference>
<evidence type="ECO:0000313" key="5">
    <source>
        <dbReference type="Proteomes" id="UP000576792"/>
    </source>
</evidence>
<comment type="caution">
    <text evidence="4">The sequence shown here is derived from an EMBL/GenBank/DDBJ whole genome shotgun (WGS) entry which is preliminary data.</text>
</comment>
<name>A0A846S2X2_9MICO</name>
<dbReference type="PROSITE" id="PS50977">
    <property type="entry name" value="HTH_TETR_2"/>
    <property type="match status" value="1"/>
</dbReference>
<dbReference type="InterPro" id="IPR009057">
    <property type="entry name" value="Homeodomain-like_sf"/>
</dbReference>
<proteinExistence type="predicted"/>
<dbReference type="GO" id="GO:0003677">
    <property type="term" value="F:DNA binding"/>
    <property type="evidence" value="ECO:0007669"/>
    <property type="project" value="UniProtKB-UniRule"/>
</dbReference>
<evidence type="ECO:0000256" key="1">
    <source>
        <dbReference type="ARBA" id="ARBA00023125"/>
    </source>
</evidence>
<dbReference type="PRINTS" id="PR00455">
    <property type="entry name" value="HTHTETR"/>
</dbReference>
<dbReference type="InterPro" id="IPR036271">
    <property type="entry name" value="Tet_transcr_reg_TetR-rel_C_sf"/>
</dbReference>